<dbReference type="RefSeq" id="WP_010767040.1">
    <property type="nucleotide sequence ID" value="NZ_ASWE01000004.1"/>
</dbReference>
<evidence type="ECO:0000313" key="2">
    <source>
        <dbReference type="Proteomes" id="UP000013785"/>
    </source>
</evidence>
<gene>
    <name evidence="1" type="ORF">UC3_00365</name>
</gene>
<proteinExistence type="predicted"/>
<dbReference type="OrthoDB" id="1551162at2"/>
<dbReference type="PATRIC" id="fig|1158610.3.peg.339"/>
<sequence>MKLNAGFIFLAQGANYQTDRQVVSTPSVDLTVVGVANYEDACVAAKQMEELGIGAIELCGGFGIIGTAKVKEAVSKNVVVGVVRFDLHPGLSHQSGDELF</sequence>
<keyword evidence="2" id="KW-1185">Reference proteome</keyword>
<dbReference type="Pfam" id="PF20116">
    <property type="entry name" value="DUF6506"/>
    <property type="match status" value="1"/>
</dbReference>
<dbReference type="AlphaFoldDB" id="R3U4E1"/>
<comment type="caution">
    <text evidence="1">The sequence shown here is derived from an EMBL/GenBank/DDBJ whole genome shotgun (WGS) entry which is preliminary data.</text>
</comment>
<dbReference type="STRING" id="154621.RV11_GL003309"/>
<dbReference type="eggNOG" id="ENOG5032SVP">
    <property type="taxonomic scope" value="Bacteria"/>
</dbReference>
<organism evidence="1 2">
    <name type="scientific">Enterococcus phoeniculicola ATCC BAA-412</name>
    <dbReference type="NCBI Taxonomy" id="1158610"/>
    <lineage>
        <taxon>Bacteria</taxon>
        <taxon>Bacillati</taxon>
        <taxon>Bacillota</taxon>
        <taxon>Bacilli</taxon>
        <taxon>Lactobacillales</taxon>
        <taxon>Enterococcaceae</taxon>
        <taxon>Enterococcus</taxon>
    </lineage>
</organism>
<dbReference type="Proteomes" id="UP000013785">
    <property type="component" value="Unassembled WGS sequence"/>
</dbReference>
<dbReference type="InterPro" id="IPR045441">
    <property type="entry name" value="DUF6506"/>
</dbReference>
<accession>R3U4E1</accession>
<dbReference type="EMBL" id="AJAT01000007">
    <property type="protein sequence ID" value="EOL48814.1"/>
    <property type="molecule type" value="Genomic_DNA"/>
</dbReference>
<dbReference type="HOGENOM" id="CLU_148741_0_0_9"/>
<name>R3U4E1_9ENTE</name>
<reference evidence="1 2" key="1">
    <citation type="submission" date="2013-02" db="EMBL/GenBank/DDBJ databases">
        <title>The Genome Sequence of Enterococcus phoeniculicola BAA-412.</title>
        <authorList>
            <consortium name="The Broad Institute Genome Sequencing Platform"/>
            <consortium name="The Broad Institute Genome Sequencing Center for Infectious Disease"/>
            <person name="Earl A.M."/>
            <person name="Gilmore M.S."/>
            <person name="Lebreton F."/>
            <person name="Walker B."/>
            <person name="Young S.K."/>
            <person name="Zeng Q."/>
            <person name="Gargeya S."/>
            <person name="Fitzgerald M."/>
            <person name="Haas B."/>
            <person name="Abouelleil A."/>
            <person name="Alvarado L."/>
            <person name="Arachchi H.M."/>
            <person name="Berlin A.M."/>
            <person name="Chapman S.B."/>
            <person name="Dewar J."/>
            <person name="Goldberg J."/>
            <person name="Griggs A."/>
            <person name="Gujja S."/>
            <person name="Hansen M."/>
            <person name="Howarth C."/>
            <person name="Imamovic A."/>
            <person name="Larimer J."/>
            <person name="McCowan C."/>
            <person name="Murphy C."/>
            <person name="Neiman D."/>
            <person name="Pearson M."/>
            <person name="Priest M."/>
            <person name="Roberts A."/>
            <person name="Saif S."/>
            <person name="Shea T."/>
            <person name="Sisk P."/>
            <person name="Sykes S."/>
            <person name="Wortman J."/>
            <person name="Nusbaum C."/>
            <person name="Birren B."/>
        </authorList>
    </citation>
    <scope>NUCLEOTIDE SEQUENCE [LARGE SCALE GENOMIC DNA]</scope>
    <source>
        <strain evidence="1 2">ATCC BAA-412</strain>
    </source>
</reference>
<protein>
    <submittedName>
        <fullName evidence="1">Uncharacterized protein</fullName>
    </submittedName>
</protein>
<evidence type="ECO:0000313" key="1">
    <source>
        <dbReference type="EMBL" id="EOL48814.1"/>
    </source>
</evidence>